<protein>
    <submittedName>
        <fullName evidence="1">Uncharacterized protein</fullName>
    </submittedName>
</protein>
<accession>A0A9P0MP93</accession>
<evidence type="ECO:0000313" key="2">
    <source>
        <dbReference type="Proteomes" id="UP001152798"/>
    </source>
</evidence>
<keyword evidence="2" id="KW-1185">Reference proteome</keyword>
<proteinExistence type="predicted"/>
<name>A0A9P0MP93_NEZVI</name>
<sequence length="97" mass="11399">MHGFFPWRPESQRATSTAYFRSLSPLEKNFSAKFGYETSANTFRKHDGKSTFEESRKRILDNETGYSNNSCEIVPQKNTDCSFYRIPMSDYTDIYLR</sequence>
<dbReference type="AlphaFoldDB" id="A0A9P0MP93"/>
<evidence type="ECO:0000313" key="1">
    <source>
        <dbReference type="EMBL" id="CAH1397871.1"/>
    </source>
</evidence>
<organism evidence="1 2">
    <name type="scientific">Nezara viridula</name>
    <name type="common">Southern green stink bug</name>
    <name type="synonym">Cimex viridulus</name>
    <dbReference type="NCBI Taxonomy" id="85310"/>
    <lineage>
        <taxon>Eukaryota</taxon>
        <taxon>Metazoa</taxon>
        <taxon>Ecdysozoa</taxon>
        <taxon>Arthropoda</taxon>
        <taxon>Hexapoda</taxon>
        <taxon>Insecta</taxon>
        <taxon>Pterygota</taxon>
        <taxon>Neoptera</taxon>
        <taxon>Paraneoptera</taxon>
        <taxon>Hemiptera</taxon>
        <taxon>Heteroptera</taxon>
        <taxon>Panheteroptera</taxon>
        <taxon>Pentatomomorpha</taxon>
        <taxon>Pentatomoidea</taxon>
        <taxon>Pentatomidae</taxon>
        <taxon>Pentatominae</taxon>
        <taxon>Nezara</taxon>
    </lineage>
</organism>
<dbReference type="Proteomes" id="UP001152798">
    <property type="component" value="Chromosome 4"/>
</dbReference>
<dbReference type="EMBL" id="OV725080">
    <property type="protein sequence ID" value="CAH1397871.1"/>
    <property type="molecule type" value="Genomic_DNA"/>
</dbReference>
<gene>
    <name evidence="1" type="ORF">NEZAVI_LOCUS7625</name>
</gene>
<reference evidence="1" key="1">
    <citation type="submission" date="2022-01" db="EMBL/GenBank/DDBJ databases">
        <authorList>
            <person name="King R."/>
        </authorList>
    </citation>
    <scope>NUCLEOTIDE SEQUENCE</scope>
</reference>
<dbReference type="OrthoDB" id="10537729at2759"/>